<reference evidence="4 5" key="1">
    <citation type="journal article" date="2008" name="Nature">
        <title>The Trichoplax genome and the nature of placozoans.</title>
        <authorList>
            <person name="Srivastava M."/>
            <person name="Begovic E."/>
            <person name="Chapman J."/>
            <person name="Putnam N.H."/>
            <person name="Hellsten U."/>
            <person name="Kawashima T."/>
            <person name="Kuo A."/>
            <person name="Mitros T."/>
            <person name="Salamov A."/>
            <person name="Carpenter M.L."/>
            <person name="Signorovitch A.Y."/>
            <person name="Moreno M.A."/>
            <person name="Kamm K."/>
            <person name="Grimwood J."/>
            <person name="Schmutz J."/>
            <person name="Shapiro H."/>
            <person name="Grigoriev I.V."/>
            <person name="Buss L.W."/>
            <person name="Schierwater B."/>
            <person name="Dellaporta S.L."/>
            <person name="Rokhsar D.S."/>
        </authorList>
    </citation>
    <scope>NUCLEOTIDE SEQUENCE [LARGE SCALE GENOMIC DNA]</scope>
    <source>
        <strain evidence="4 5">Grell-BS-1999</strain>
    </source>
</reference>
<dbReference type="Proteomes" id="UP000009022">
    <property type="component" value="Unassembled WGS sequence"/>
</dbReference>
<dbReference type="RefSeq" id="XP_002108518.1">
    <property type="nucleotide sequence ID" value="XM_002108482.1"/>
</dbReference>
<dbReference type="GeneID" id="6749732"/>
<feature type="region of interest" description="Disordered" evidence="2">
    <location>
        <begin position="1466"/>
        <end position="1497"/>
    </location>
</feature>
<dbReference type="FunCoup" id="B3RJL0">
    <property type="interactions" value="2010"/>
</dbReference>
<accession>B3RJL0</accession>
<dbReference type="SMART" id="SM01214">
    <property type="entry name" value="Fmp27_GFWDK"/>
    <property type="match status" value="1"/>
</dbReference>
<dbReference type="CTD" id="6749732"/>
<evidence type="ECO:0000256" key="1">
    <source>
        <dbReference type="SAM" id="Coils"/>
    </source>
</evidence>
<feature type="compositionally biased region" description="Polar residues" evidence="2">
    <location>
        <begin position="7"/>
        <end position="21"/>
    </location>
</feature>
<feature type="region of interest" description="Disordered" evidence="2">
    <location>
        <begin position="1298"/>
        <end position="1327"/>
    </location>
</feature>
<evidence type="ECO:0000313" key="4">
    <source>
        <dbReference type="EMBL" id="EDV29316.1"/>
    </source>
</evidence>
<dbReference type="eggNOG" id="KOG1910">
    <property type="taxonomic scope" value="Eukaryota"/>
</dbReference>
<dbReference type="PANTHER" id="PTHR15678:SF6">
    <property type="entry name" value="BRIDGE-LIKE LIPID TRANSFER PROTEIN FAMILY MEMBER 2"/>
    <property type="match status" value="1"/>
</dbReference>
<sequence>MFAEYRQGSTKESTSTKNDVQTNTSTAISKKFVTLDLIAVNMKLSERTTTTWKATALKSIIVNTDNFTISSKTLYWNLDGNDIFSFETVCMTSTHEDQEMQSLRQTLPNLTNPTNKSWCWSVVNANAFFPFAYNFGVAFSDFTGIIKMLRILHKPSKKPGAIEKLPWDLLIKFENANFSCEDDPFEVKLGENYALLLDEADQCTQREELLEARLDKIRKTKGEFIPVKKIEELYRSLHEKNVQIYLQRSKKLHGSPLRRNLFSWKGEDLRIFAFADPSMHGKENIVSCMRRLDPNSPYPDSDPDYSTLWCRLIHIESKILNMPVRDYPQSIINIKGFKVDGMLAGAEVIPPDRDVEHLEIAYGPCFSPALAQVGLALDLLSKTSRDPSPRLTWWDKMRLLFHGRVSIFASALHYFWHASFDPYDKSERMEIRGKNADLDWFNELITRTVHLLLFVRIDLIWNCHGDCKDHHSVLPCAPDKIPAHQSDKAYDSYAAFRSRALKIKLALKFMEKAANDTVGKAMSSIPECYLYASSLRWLEHFKLVVLHHITRPVRRGKLYNNVRVRKPGFVQHIDVLDLDVSFPKLMLTYSGSFARKVGFRATSARGHLSIMFQHALIPYQDGLIRRPNSIWTTSESGYDINDVTIMLCANLNSDTEYLSPDFVDFDKEEHLLSLKSLTYRYNNKAIPPSKDDTNPYTHTIKINDLKASWTTFNRDTALSIFWANKKSQTLKHDLSSDFIKQIKHSTAKPVVITENVPEPESQRSFSANESKPFGNMLQDLLSDQSNFVVTCEDEKSDNTAQTTKNILPDEEDVHQRHILIEAVNSQVILKGTETNGCLVTSAANTRLYRLIHTPRWRSHKLLLKTSWSALFDNIQYFGTVGGSYYKTDDIPWLKPSLIQSRGTDSMDSIVSEGVGHVVHDVEKRRGAPRKSISFLRSTSLLDNDEDDLEITISDGDNLDAVTEEDEDQDQTKIAVPEIVQLQRIISRCSAQFSYISYMDEASNVLMESAQYAMLIDIVENFVLYVEPKKKEESELIEKMKFKLQLNEDEDIGTPLLQLQNTVRYQLRTMRKLERAMFLARQQLILHEEEKASRLTDQIKELEDEIIEVKENVDMACDELRLMITYTKRNMSNDCVEHKLEIGDFAVHNLLQVPNNSFKDALCPQKLKTKVQIDRDVAVRIFCREMPRVGGISVKEHFEVNVVPLAVRLTNHLYKNFMKFFFPHRFENSDASHDDETASRLGSDSDSDDDTMSIISESGGSSHFNFPSSPAASHKEFRYSRSQDTSSIKRCDSIDSVRSRASVSEGSHRRISFTHNSESNQDQKAERSKKLLRRMLDDEDVLNKMKERASKNQTFIYIKIPQVPLLVSYKGQKDKNLADVNDFNLALPTLEYHNVTWQWIDLLLAMKKDCRQALLSQAIKEKLRFRHTSDGESNPKDIDASKTSDQDKYRLLLGVQDKPSKKKLSLKLFGKKNAKEKDLKSPHSPLPTRANIPDSSIG</sequence>
<keyword evidence="5" id="KW-1185">Reference proteome</keyword>
<dbReference type="InParanoid" id="B3RJL0"/>
<dbReference type="EMBL" id="DS985241">
    <property type="protein sequence ID" value="EDV29316.1"/>
    <property type="molecule type" value="Genomic_DNA"/>
</dbReference>
<feature type="domain" description="FMP27/BLTP2/Hobbit GFWDK motif-containing RBG unit" evidence="3">
    <location>
        <begin position="326"/>
        <end position="425"/>
    </location>
</feature>
<evidence type="ECO:0000259" key="3">
    <source>
        <dbReference type="SMART" id="SM01214"/>
    </source>
</evidence>
<keyword evidence="1" id="KW-0175">Coiled coil</keyword>
<dbReference type="InterPro" id="IPR045167">
    <property type="entry name" value="Hobbit"/>
</dbReference>
<dbReference type="PhylomeDB" id="B3RJL0"/>
<feature type="region of interest" description="Disordered" evidence="2">
    <location>
        <begin position="1425"/>
        <end position="1444"/>
    </location>
</feature>
<evidence type="ECO:0000256" key="2">
    <source>
        <dbReference type="SAM" id="MobiDB-lite"/>
    </source>
</evidence>
<name>B3RJL0_TRIAD</name>
<dbReference type="KEGG" id="tad:TRIADDRAFT_51504"/>
<evidence type="ECO:0000313" key="5">
    <source>
        <dbReference type="Proteomes" id="UP000009022"/>
    </source>
</evidence>
<proteinExistence type="predicted"/>
<dbReference type="HOGENOM" id="CLU_000926_0_0_1"/>
<feature type="coiled-coil region" evidence="1">
    <location>
        <begin position="1069"/>
        <end position="1118"/>
    </location>
</feature>
<dbReference type="OMA" id="WASFETK"/>
<dbReference type="InterPro" id="IPR019441">
    <property type="entry name" value="FMP27/BLTP2/Hobbit_GFWDK_RBG"/>
</dbReference>
<protein>
    <recommendedName>
        <fullName evidence="3">FMP27/BLTP2/Hobbit GFWDK motif-containing RBG unit domain-containing protein</fullName>
    </recommendedName>
</protein>
<gene>
    <name evidence="4" type="ORF">TRIADDRAFT_51504</name>
</gene>
<organism evidence="4 5">
    <name type="scientific">Trichoplax adhaerens</name>
    <name type="common">Trichoplax reptans</name>
    <dbReference type="NCBI Taxonomy" id="10228"/>
    <lineage>
        <taxon>Eukaryota</taxon>
        <taxon>Metazoa</taxon>
        <taxon>Placozoa</taxon>
        <taxon>Uniplacotomia</taxon>
        <taxon>Trichoplacea</taxon>
        <taxon>Trichoplacidae</taxon>
        <taxon>Trichoplax</taxon>
    </lineage>
</organism>
<dbReference type="OrthoDB" id="1562405at2759"/>
<dbReference type="STRING" id="10228.B3RJL0"/>
<feature type="compositionally biased region" description="Polar residues" evidence="2">
    <location>
        <begin position="1252"/>
        <end position="1268"/>
    </location>
</feature>
<feature type="region of interest" description="Disordered" evidence="2">
    <location>
        <begin position="1230"/>
        <end position="1268"/>
    </location>
</feature>
<dbReference type="PANTHER" id="PTHR15678">
    <property type="entry name" value="ANTIGEN MLAA-22-RELATED"/>
    <property type="match status" value="1"/>
</dbReference>
<dbReference type="Pfam" id="PF10344">
    <property type="entry name" value="Hobbit"/>
    <property type="match status" value="4"/>
</dbReference>
<feature type="region of interest" description="Disordered" evidence="2">
    <location>
        <begin position="1"/>
        <end position="21"/>
    </location>
</feature>